<dbReference type="Gene3D" id="1.10.3020.10">
    <property type="entry name" value="alpha-amino acid ester hydrolase ( Helical cap domain)"/>
    <property type="match status" value="1"/>
</dbReference>
<dbReference type="InterPro" id="IPR013736">
    <property type="entry name" value="Xaa-Pro_dipept_C"/>
</dbReference>
<dbReference type="RefSeq" id="WP_111166258.1">
    <property type="nucleotide sequence ID" value="NZ_POUA01000034.1"/>
</dbReference>
<dbReference type="Pfam" id="PF08530">
    <property type="entry name" value="PepX_C"/>
    <property type="match status" value="1"/>
</dbReference>
<dbReference type="Gene3D" id="3.40.50.1820">
    <property type="entry name" value="alpha/beta hydrolase"/>
    <property type="match status" value="1"/>
</dbReference>
<dbReference type="GO" id="GO:0008239">
    <property type="term" value="F:dipeptidyl-peptidase activity"/>
    <property type="evidence" value="ECO:0007669"/>
    <property type="project" value="InterPro"/>
</dbReference>
<keyword evidence="1" id="KW-0378">Hydrolase</keyword>
<dbReference type="SMART" id="SM00939">
    <property type="entry name" value="PepX_C"/>
    <property type="match status" value="1"/>
</dbReference>
<dbReference type="EMBL" id="POUA01000034">
    <property type="protein sequence ID" value="PZG52236.1"/>
    <property type="molecule type" value="Genomic_DNA"/>
</dbReference>
<gene>
    <name evidence="4" type="ORF">C1I98_06995</name>
</gene>
<accession>A0A2W2GRP3</accession>
<dbReference type="AlphaFoldDB" id="A0A2W2GRP3"/>
<evidence type="ECO:0000313" key="4">
    <source>
        <dbReference type="EMBL" id="PZG52236.1"/>
    </source>
</evidence>
<dbReference type="NCBIfam" id="TIGR00976">
    <property type="entry name" value="CocE_NonD"/>
    <property type="match status" value="1"/>
</dbReference>
<dbReference type="SUPFAM" id="SSF49785">
    <property type="entry name" value="Galactose-binding domain-like"/>
    <property type="match status" value="1"/>
</dbReference>
<protein>
    <submittedName>
        <fullName evidence="4">X-Pro dipeptidyl-peptidase</fullName>
    </submittedName>
</protein>
<evidence type="ECO:0000256" key="2">
    <source>
        <dbReference type="SAM" id="MobiDB-lite"/>
    </source>
</evidence>
<sequence>MSITSALMARQAKLPTAETRNVSVERDLRIPMPDGVVLLADHYAPQGLGDRPTILVRSVYTDRTKGGVVGRVIAERGFHVLIVSGRGVCGSGGRLTPFVCEHDDGLAVLAWLKKQDWFTGQLGTTGSSYLGFTQWAIAAEAGPILQAMTTQATSSDFRSMLYPGDALSLEIFLGWLSMVHNQEKPMTAFLAAILHGANKRAAAARHLPLADADTVATGAPAPYWREWLDHQSADDVWWSSSDHRHTVADVTAPNHLISGWRDFMLPALVRDYRTLHQAGRRPYLTIGPWHHWQTELSMTAMREGIAWLRAHLLKDHDGLREAPVRIYIQGAEEWRDLPVYPPAEARPQRWHLQGGGGLATTTPTASAPDRYRYDPADPTPAVLGMPRLMGSTRKSGEQVLAGRDDVLTYTGTPLPADLDVIGIPVAELSVTSSLTYTDFYVRLCDVAPSGKVTHVSEALRRVTGDQPIDTLITIELWPTAHRFKQGHRIRMQVASGAFPRWDRNLGTGEPIATATAMRIADQQVHHDPARPSAIVLPVMATT</sequence>
<dbReference type="SUPFAM" id="SSF53474">
    <property type="entry name" value="alpha/beta-Hydrolases"/>
    <property type="match status" value="1"/>
</dbReference>
<dbReference type="InterPro" id="IPR008979">
    <property type="entry name" value="Galactose-bd-like_sf"/>
</dbReference>
<reference evidence="4 5" key="1">
    <citation type="submission" date="2018-01" db="EMBL/GenBank/DDBJ databases">
        <title>Draft genome sequence of Sphaerisporangium sp. 7K107.</title>
        <authorList>
            <person name="Sahin N."/>
            <person name="Saygin H."/>
            <person name="Ay H."/>
        </authorList>
    </citation>
    <scope>NUCLEOTIDE SEQUENCE [LARGE SCALE GENOMIC DNA]</scope>
    <source>
        <strain evidence="4 5">7K107</strain>
    </source>
</reference>
<dbReference type="InterPro" id="IPR000383">
    <property type="entry name" value="Xaa-Pro-like_dom"/>
</dbReference>
<evidence type="ECO:0000259" key="3">
    <source>
        <dbReference type="SMART" id="SM00939"/>
    </source>
</evidence>
<comment type="caution">
    <text evidence="4">The sequence shown here is derived from an EMBL/GenBank/DDBJ whole genome shotgun (WGS) entry which is preliminary data.</text>
</comment>
<dbReference type="InterPro" id="IPR029058">
    <property type="entry name" value="AB_hydrolase_fold"/>
</dbReference>
<dbReference type="InterPro" id="IPR005674">
    <property type="entry name" value="CocE/Ser_esterase"/>
</dbReference>
<dbReference type="Proteomes" id="UP000248544">
    <property type="component" value="Unassembled WGS sequence"/>
</dbReference>
<feature type="domain" description="Xaa-Pro dipeptidyl-peptidase C-terminal" evidence="3">
    <location>
        <begin position="305"/>
        <end position="535"/>
    </location>
</feature>
<dbReference type="Pfam" id="PF02129">
    <property type="entry name" value="Peptidase_S15"/>
    <property type="match status" value="1"/>
</dbReference>
<organism evidence="4 5">
    <name type="scientific">Spongiactinospora gelatinilytica</name>
    <dbReference type="NCBI Taxonomy" id="2666298"/>
    <lineage>
        <taxon>Bacteria</taxon>
        <taxon>Bacillati</taxon>
        <taxon>Actinomycetota</taxon>
        <taxon>Actinomycetes</taxon>
        <taxon>Streptosporangiales</taxon>
        <taxon>Streptosporangiaceae</taxon>
        <taxon>Spongiactinospora</taxon>
    </lineage>
</organism>
<name>A0A2W2GRP3_9ACTN</name>
<evidence type="ECO:0000313" key="5">
    <source>
        <dbReference type="Proteomes" id="UP000248544"/>
    </source>
</evidence>
<feature type="region of interest" description="Disordered" evidence="2">
    <location>
        <begin position="350"/>
        <end position="376"/>
    </location>
</feature>
<proteinExistence type="predicted"/>
<keyword evidence="5" id="KW-1185">Reference proteome</keyword>
<evidence type="ECO:0000256" key="1">
    <source>
        <dbReference type="ARBA" id="ARBA00022801"/>
    </source>
</evidence>
<dbReference type="Gene3D" id="2.60.120.260">
    <property type="entry name" value="Galactose-binding domain-like"/>
    <property type="match status" value="1"/>
</dbReference>